<dbReference type="PANTHER" id="PTHR38134">
    <property type="entry name" value="SLR1395 PROTEIN"/>
    <property type="match status" value="1"/>
</dbReference>
<evidence type="ECO:0000313" key="1">
    <source>
        <dbReference type="EMBL" id="PZD70371.1"/>
    </source>
</evidence>
<sequence length="361" mass="40212">MPRPTLYAAITNHGFGHATRTAAVLAEIQQQYPEVLLILATGAPRWLLDLYLPQGFIYRPCTFDIGAVQSHGFNIDKGATLQSLQQIQARERQLIAAEVTFIQQNQVDLILGDIPPLIAKVAEAAGIPCWMSSNFGWDLIYQDWGDEFADIVDWVQDCFSRCDRLFRLPFHEPMSAFKNIVDVGLTGAGPKIPTEDLRSKLDLTTAPEKTVLLTFGGMGLSQMPYHHLQQFPDWQFITFDSVAPSYPNLLQVSRDAYRPVDLMPLCGRVVSKPGYGTFAEVCRLQIPIVSLPRTDFAEAAFLIAGMQDHNHHQILGPGEFEQSWDFLHQAPHAPRRSAPLATNGNQQIATAVIDYLNSANP</sequence>
<dbReference type="OrthoDB" id="503106at2"/>
<dbReference type="SUPFAM" id="SSF53756">
    <property type="entry name" value="UDP-Glycosyltransferase/glycogen phosphorylase"/>
    <property type="match status" value="1"/>
</dbReference>
<accession>A0A2W1JM63</accession>
<keyword evidence="2" id="KW-1185">Reference proteome</keyword>
<dbReference type="Proteomes" id="UP000248857">
    <property type="component" value="Unassembled WGS sequence"/>
</dbReference>
<evidence type="ECO:0008006" key="3">
    <source>
        <dbReference type="Google" id="ProtNLM"/>
    </source>
</evidence>
<gene>
    <name evidence="1" type="ORF">C1752_13678</name>
</gene>
<comment type="caution">
    <text evidence="1">The sequence shown here is derived from an EMBL/GenBank/DDBJ whole genome shotgun (WGS) entry which is preliminary data.</text>
</comment>
<dbReference type="AlphaFoldDB" id="A0A2W1JM63"/>
<dbReference type="RefSeq" id="WP_110989072.1">
    <property type="nucleotide sequence ID" value="NZ_CAWNWM010000040.1"/>
</dbReference>
<dbReference type="EMBL" id="PQWO01000040">
    <property type="protein sequence ID" value="PZD70371.1"/>
    <property type="molecule type" value="Genomic_DNA"/>
</dbReference>
<organism evidence="1 2">
    <name type="scientific">Acaryochloris thomasi RCC1774</name>
    <dbReference type="NCBI Taxonomy" id="1764569"/>
    <lineage>
        <taxon>Bacteria</taxon>
        <taxon>Bacillati</taxon>
        <taxon>Cyanobacteriota</taxon>
        <taxon>Cyanophyceae</taxon>
        <taxon>Acaryochloridales</taxon>
        <taxon>Acaryochloridaceae</taxon>
        <taxon>Acaryochloris</taxon>
        <taxon>Acaryochloris thomasi</taxon>
    </lineage>
</organism>
<reference evidence="1 2" key="1">
    <citation type="journal article" date="2018" name="Sci. Rep.">
        <title>A novel species of the marine cyanobacterium Acaryochloris with a unique pigment content and lifestyle.</title>
        <authorList>
            <person name="Partensky F."/>
            <person name="Six C."/>
            <person name="Ratin M."/>
            <person name="Garczarek L."/>
            <person name="Vaulot D."/>
            <person name="Probert I."/>
            <person name="Calteau A."/>
            <person name="Gourvil P."/>
            <person name="Marie D."/>
            <person name="Grebert T."/>
            <person name="Bouchier C."/>
            <person name="Le Panse S."/>
            <person name="Gachenot M."/>
            <person name="Rodriguez F."/>
            <person name="Garrido J.L."/>
        </authorList>
    </citation>
    <scope>NUCLEOTIDE SEQUENCE [LARGE SCALE GENOMIC DNA]</scope>
    <source>
        <strain evidence="1 2">RCC1774</strain>
    </source>
</reference>
<evidence type="ECO:0000313" key="2">
    <source>
        <dbReference type="Proteomes" id="UP000248857"/>
    </source>
</evidence>
<dbReference type="InterPro" id="IPR053205">
    <property type="entry name" value="GHMP_kinase_L-arabinokinase"/>
</dbReference>
<proteinExistence type="predicted"/>
<protein>
    <recommendedName>
        <fullName evidence="3">Glycosyl transferase</fullName>
    </recommendedName>
</protein>
<name>A0A2W1JM63_9CYAN</name>
<dbReference type="PANTHER" id="PTHR38134:SF2">
    <property type="entry name" value="GALACTOKINASE"/>
    <property type="match status" value="1"/>
</dbReference>